<comment type="catalytic activity">
    <reaction evidence="4 5">
        <text>L-cysteine + L-glutamate + ATP = gamma-L-glutamyl-L-cysteine + ADP + phosphate + H(+)</text>
        <dbReference type="Rhea" id="RHEA:13285"/>
        <dbReference type="ChEBI" id="CHEBI:15378"/>
        <dbReference type="ChEBI" id="CHEBI:29985"/>
        <dbReference type="ChEBI" id="CHEBI:30616"/>
        <dbReference type="ChEBI" id="CHEBI:35235"/>
        <dbReference type="ChEBI" id="CHEBI:43474"/>
        <dbReference type="ChEBI" id="CHEBI:58173"/>
        <dbReference type="ChEBI" id="CHEBI:456216"/>
        <dbReference type="EC" id="6.3.2.2"/>
    </reaction>
</comment>
<dbReference type="PATRIC" id="fig|1678637.3.peg.1254"/>
<sequence length="365" mass="39231">MTTLGVEEEYLLVDPVTGLPRPMAVEVKAAAGADEVTERGEVQRELLQAQVEVATPVCAELAEVGGHLLRLRHAVAAAAEDAGCRVLASGAAPVRDGQGAPVTPERHFLRLRGRRGRLVDEQLVNGMHVHVGIPDRAAGTAALNRVRAWLPLLVAMGGNSPMWCGQDTGYASWRTIVESRWPVSGPPPEFADDADYDARMRLLVDVGAIEEVGQVAWEARLSHRYPTLEVRCCDVQLTADDAVMFAGISRGLVATALREEADGVPLPDVPQELLNAANWHAARYGLDGHLIDPPGRRQRPAGELVGALLDHIAPALDEHGDTREVTGLVERFLRTGGPAGRQREALADGGLPMLLDLLCLRHAGR</sequence>
<dbReference type="NCBIfam" id="NF010041">
    <property type="entry name" value="PRK13517.1-1"/>
    <property type="match status" value="1"/>
</dbReference>
<organism evidence="6 7">
    <name type="scientific">Streptomyces caatingaensis</name>
    <dbReference type="NCBI Taxonomy" id="1678637"/>
    <lineage>
        <taxon>Bacteria</taxon>
        <taxon>Bacillati</taxon>
        <taxon>Actinomycetota</taxon>
        <taxon>Actinomycetes</taxon>
        <taxon>Kitasatosporales</taxon>
        <taxon>Streptomycetaceae</taxon>
        <taxon>Streptomyces</taxon>
    </lineage>
</organism>
<dbReference type="Pfam" id="PF04107">
    <property type="entry name" value="GCS2"/>
    <property type="match status" value="1"/>
</dbReference>
<dbReference type="OrthoDB" id="9803842at2"/>
<dbReference type="SUPFAM" id="SSF55931">
    <property type="entry name" value="Glutamine synthetase/guanido kinase"/>
    <property type="match status" value="1"/>
</dbReference>
<dbReference type="InterPro" id="IPR011793">
    <property type="entry name" value="YbdK"/>
</dbReference>
<comment type="similarity">
    <text evidence="5">Belongs to the glutamate--cysteine ligase type 2 family. YbdK subfamily.</text>
</comment>
<evidence type="ECO:0000256" key="3">
    <source>
        <dbReference type="ARBA" id="ARBA00022840"/>
    </source>
</evidence>
<evidence type="ECO:0000256" key="2">
    <source>
        <dbReference type="ARBA" id="ARBA00022741"/>
    </source>
</evidence>
<protein>
    <recommendedName>
        <fullName evidence="5">Putative glutamate--cysteine ligase 2</fullName>
        <ecNumber evidence="5">6.3.2.2</ecNumber>
    </recommendedName>
    <alternativeName>
        <fullName evidence="5">Gamma-glutamylcysteine synthetase 2</fullName>
        <shortName evidence="5">GCS 2</shortName>
        <shortName evidence="5">Gamma-GCS 2</shortName>
    </alternativeName>
</protein>
<comment type="function">
    <text evidence="5">ATP-dependent carboxylate-amine ligase which exhibits weak glutamate--cysteine ligase activity.</text>
</comment>
<reference evidence="7" key="1">
    <citation type="submission" date="2015-07" db="EMBL/GenBank/DDBJ databases">
        <title>Draft genome sequence of Streptomyces sp. CMAA 1322, a bacterium isolated from Caatinga biome, from dry forest semiarid of Brazil.</title>
        <authorList>
            <person name="Santos S.N."/>
            <person name="Gacesa R."/>
            <person name="Taketani R.G."/>
            <person name="Long P.F."/>
            <person name="Melo I.S."/>
        </authorList>
    </citation>
    <scope>NUCLEOTIDE SEQUENCE [LARGE SCALE GENOMIC DNA]</scope>
    <source>
        <strain evidence="7">CMAA 1322</strain>
    </source>
</reference>
<dbReference type="PANTHER" id="PTHR36510:SF1">
    <property type="entry name" value="GLUTAMATE--CYSTEINE LIGASE 2-RELATED"/>
    <property type="match status" value="1"/>
</dbReference>
<dbReference type="GO" id="GO:0004357">
    <property type="term" value="F:glutamate-cysteine ligase activity"/>
    <property type="evidence" value="ECO:0007669"/>
    <property type="project" value="UniProtKB-EC"/>
</dbReference>
<dbReference type="RefSeq" id="WP_049715065.1">
    <property type="nucleotide sequence ID" value="NZ_LFXA01000002.1"/>
</dbReference>
<evidence type="ECO:0000256" key="1">
    <source>
        <dbReference type="ARBA" id="ARBA00022598"/>
    </source>
</evidence>
<evidence type="ECO:0000313" key="7">
    <source>
        <dbReference type="Proteomes" id="UP000037288"/>
    </source>
</evidence>
<dbReference type="InterPro" id="IPR050141">
    <property type="entry name" value="GCL_type2/YbdK_subfam"/>
</dbReference>
<accession>A0A0K9XMG6</accession>
<keyword evidence="3 5" id="KW-0067">ATP-binding</keyword>
<evidence type="ECO:0000256" key="5">
    <source>
        <dbReference type="HAMAP-Rule" id="MF_01609"/>
    </source>
</evidence>
<dbReference type="EC" id="6.3.2.2" evidence="5"/>
<dbReference type="Gene3D" id="3.30.590.20">
    <property type="match status" value="1"/>
</dbReference>
<dbReference type="InterPro" id="IPR006336">
    <property type="entry name" value="GCS2"/>
</dbReference>
<dbReference type="HAMAP" id="MF_01609">
    <property type="entry name" value="Glu_cys_ligase_2"/>
    <property type="match status" value="1"/>
</dbReference>
<proteinExistence type="inferred from homology"/>
<dbReference type="NCBIfam" id="TIGR02050">
    <property type="entry name" value="gshA_cyan_rel"/>
    <property type="match status" value="1"/>
</dbReference>
<keyword evidence="2 5" id="KW-0547">Nucleotide-binding</keyword>
<dbReference type="Proteomes" id="UP000037288">
    <property type="component" value="Unassembled WGS sequence"/>
</dbReference>
<dbReference type="STRING" id="1678637.AC230_05790"/>
<keyword evidence="1 5" id="KW-0436">Ligase</keyword>
<name>A0A0K9XMG6_9ACTN</name>
<comment type="caution">
    <text evidence="6">The sequence shown here is derived from an EMBL/GenBank/DDBJ whole genome shotgun (WGS) entry which is preliminary data.</text>
</comment>
<gene>
    <name evidence="6" type="ORF">AC230_05790</name>
</gene>
<dbReference type="InterPro" id="IPR014746">
    <property type="entry name" value="Gln_synth/guanido_kin_cat_dom"/>
</dbReference>
<dbReference type="GO" id="GO:0042398">
    <property type="term" value="P:modified amino acid biosynthetic process"/>
    <property type="evidence" value="ECO:0007669"/>
    <property type="project" value="InterPro"/>
</dbReference>
<keyword evidence="7" id="KW-1185">Reference proteome</keyword>
<dbReference type="AlphaFoldDB" id="A0A0K9XMG6"/>
<evidence type="ECO:0000256" key="4">
    <source>
        <dbReference type="ARBA" id="ARBA00048819"/>
    </source>
</evidence>
<dbReference type="PANTHER" id="PTHR36510">
    <property type="entry name" value="GLUTAMATE--CYSTEINE LIGASE 2-RELATED"/>
    <property type="match status" value="1"/>
</dbReference>
<evidence type="ECO:0000313" key="6">
    <source>
        <dbReference type="EMBL" id="KNB54291.1"/>
    </source>
</evidence>
<dbReference type="EMBL" id="LFXA01000002">
    <property type="protein sequence ID" value="KNB54291.1"/>
    <property type="molecule type" value="Genomic_DNA"/>
</dbReference>
<dbReference type="GO" id="GO:0005524">
    <property type="term" value="F:ATP binding"/>
    <property type="evidence" value="ECO:0007669"/>
    <property type="project" value="UniProtKB-KW"/>
</dbReference>